<sequence length="301" mass="34028">MRTRKDPDAPGRFHKTFREQARENMSLAATYTILRVLVVVVMVAQFFNGNFENVFLCILTLILFLVPSFIERTIRIDLPDTLEIIILLFIYAAEILGEIRAYYIHFPYWDTMLHTMNGFLCAAIGFSLLDILNRDDHFSFTLSPLYLAIVAFCFSMTIGVLWEFFEWTMDMFFHLDMQKDTVLHTISSVMLDPAGGNVPTGIQNITDVIVVTADGTQHALGVGGYLDVGIMDTMKDLFVNFIGAVVFSIIGYFYVKNRGKGRFARRFIPQVLPDEPEIPAGASQVGANSFPSRTDTKRGQD</sequence>
<dbReference type="Pfam" id="PF09997">
    <property type="entry name" value="DUF2238"/>
    <property type="match status" value="1"/>
</dbReference>
<keyword evidence="2" id="KW-0472">Membrane</keyword>
<dbReference type="EMBL" id="FLUN01000001">
    <property type="protein sequence ID" value="SBV93888.1"/>
    <property type="molecule type" value="Genomic_DNA"/>
</dbReference>
<feature type="transmembrane region" description="Helical" evidence="2">
    <location>
        <begin position="25"/>
        <end position="47"/>
    </location>
</feature>
<dbReference type="AlphaFoldDB" id="A0A212J353"/>
<feature type="transmembrane region" description="Helical" evidence="2">
    <location>
        <begin position="237"/>
        <end position="255"/>
    </location>
</feature>
<feature type="transmembrane region" description="Helical" evidence="2">
    <location>
        <begin position="53"/>
        <end position="70"/>
    </location>
</feature>
<gene>
    <name evidence="3" type="ORF">KL86CLO1_10439</name>
</gene>
<evidence type="ECO:0000256" key="1">
    <source>
        <dbReference type="SAM" id="MobiDB-lite"/>
    </source>
</evidence>
<keyword evidence="2" id="KW-1133">Transmembrane helix</keyword>
<evidence type="ECO:0000256" key="2">
    <source>
        <dbReference type="SAM" id="Phobius"/>
    </source>
</evidence>
<feature type="transmembrane region" description="Helical" evidence="2">
    <location>
        <begin position="82"/>
        <end position="103"/>
    </location>
</feature>
<protein>
    <submittedName>
        <fullName evidence="3">Uncharacterized protein</fullName>
    </submittedName>
</protein>
<feature type="transmembrane region" description="Helical" evidence="2">
    <location>
        <begin position="115"/>
        <end position="133"/>
    </location>
</feature>
<keyword evidence="2" id="KW-0812">Transmembrane</keyword>
<proteinExistence type="predicted"/>
<name>A0A212J353_9FIRM</name>
<reference evidence="3" key="1">
    <citation type="submission" date="2016-04" db="EMBL/GenBank/DDBJ databases">
        <authorList>
            <person name="Evans L.H."/>
            <person name="Alamgir A."/>
            <person name="Owens N."/>
            <person name="Weber N.D."/>
            <person name="Virtaneva K."/>
            <person name="Barbian K."/>
            <person name="Babar A."/>
            <person name="Rosenke K."/>
        </authorList>
    </citation>
    <scope>NUCLEOTIDE SEQUENCE</scope>
    <source>
        <strain evidence="3">86</strain>
    </source>
</reference>
<feature type="transmembrane region" description="Helical" evidence="2">
    <location>
        <begin position="145"/>
        <end position="165"/>
    </location>
</feature>
<evidence type="ECO:0000313" key="3">
    <source>
        <dbReference type="EMBL" id="SBV93888.1"/>
    </source>
</evidence>
<accession>A0A212J353</accession>
<feature type="region of interest" description="Disordered" evidence="1">
    <location>
        <begin position="277"/>
        <end position="301"/>
    </location>
</feature>
<organism evidence="3">
    <name type="scientific">uncultured Eubacteriales bacterium</name>
    <dbReference type="NCBI Taxonomy" id="172733"/>
    <lineage>
        <taxon>Bacteria</taxon>
        <taxon>Bacillati</taxon>
        <taxon>Bacillota</taxon>
        <taxon>Clostridia</taxon>
        <taxon>Eubacteriales</taxon>
        <taxon>environmental samples</taxon>
    </lineage>
</organism>
<dbReference type="InterPro" id="IPR014509">
    <property type="entry name" value="YjdF-like"/>
</dbReference>